<dbReference type="InParanoid" id="F0XBC6"/>
<evidence type="ECO:0000259" key="9">
    <source>
        <dbReference type="PROSITE" id="PS50850"/>
    </source>
</evidence>
<dbReference type="InterPro" id="IPR050360">
    <property type="entry name" value="MFS_Sugar_Transporters"/>
</dbReference>
<keyword evidence="5 8" id="KW-1133">Transmembrane helix</keyword>
<keyword evidence="11" id="KW-1185">Reference proteome</keyword>
<gene>
    <name evidence="10" type="ORF">CMQ_5114</name>
</gene>
<feature type="transmembrane region" description="Helical" evidence="8">
    <location>
        <begin position="404"/>
        <end position="422"/>
    </location>
</feature>
<dbReference type="PROSITE" id="PS00216">
    <property type="entry name" value="SUGAR_TRANSPORT_1"/>
    <property type="match status" value="1"/>
</dbReference>
<evidence type="ECO:0000256" key="6">
    <source>
        <dbReference type="ARBA" id="ARBA00023136"/>
    </source>
</evidence>
<feature type="transmembrane region" description="Helical" evidence="8">
    <location>
        <begin position="161"/>
        <end position="183"/>
    </location>
</feature>
<dbReference type="PANTHER" id="PTHR48022">
    <property type="entry name" value="PLASTIDIC GLUCOSE TRANSPORTER 4"/>
    <property type="match status" value="1"/>
</dbReference>
<reference evidence="10 11" key="1">
    <citation type="journal article" date="2011" name="Proc. Natl. Acad. Sci. U.S.A.">
        <title>Genome and transcriptome analyses of the mountain pine beetle-fungal symbiont Grosmannia clavigera, a lodgepole pine pathogen.</title>
        <authorList>
            <person name="DiGuistini S."/>
            <person name="Wang Y."/>
            <person name="Liao N.Y."/>
            <person name="Taylor G."/>
            <person name="Tanguay P."/>
            <person name="Feau N."/>
            <person name="Henrissat B."/>
            <person name="Chan S.K."/>
            <person name="Hesse-Orce U."/>
            <person name="Alamouti S.M."/>
            <person name="Tsui C.K.M."/>
            <person name="Docking R.T."/>
            <person name="Levasseur A."/>
            <person name="Haridas S."/>
            <person name="Robertson G."/>
            <person name="Birol I."/>
            <person name="Holt R.A."/>
            <person name="Marra M.A."/>
            <person name="Hamelin R.C."/>
            <person name="Hirst M."/>
            <person name="Jones S.J.M."/>
            <person name="Bohlmann J."/>
            <person name="Breuil C."/>
        </authorList>
    </citation>
    <scope>NUCLEOTIDE SEQUENCE [LARGE SCALE GENOMIC DNA]</scope>
    <source>
        <strain evidence="11">kw1407 / UAMH 11150</strain>
    </source>
</reference>
<dbReference type="PANTHER" id="PTHR48022:SF8">
    <property type="entry name" value="MAJOR FACILITATOR SUPERFAMILY (MFS) PROFILE DOMAIN-CONTAINING PROTEIN-RELATED"/>
    <property type="match status" value="1"/>
</dbReference>
<feature type="transmembrane region" description="Helical" evidence="8">
    <location>
        <begin position="293"/>
        <end position="315"/>
    </location>
</feature>
<dbReference type="Gene3D" id="1.20.1250.20">
    <property type="entry name" value="MFS general substrate transporter like domains"/>
    <property type="match status" value="1"/>
</dbReference>
<evidence type="ECO:0000313" key="10">
    <source>
        <dbReference type="EMBL" id="EFX04852.1"/>
    </source>
</evidence>
<dbReference type="PROSITE" id="PS50850">
    <property type="entry name" value="MFS"/>
    <property type="match status" value="1"/>
</dbReference>
<keyword evidence="4 8" id="KW-0812">Transmembrane</keyword>
<dbReference type="OrthoDB" id="5296287at2759"/>
<dbReference type="Pfam" id="PF00083">
    <property type="entry name" value="Sugar_tr"/>
    <property type="match status" value="1"/>
</dbReference>
<evidence type="ECO:0000256" key="7">
    <source>
        <dbReference type="RuleBase" id="RU003346"/>
    </source>
</evidence>
<feature type="transmembrane region" description="Helical" evidence="8">
    <location>
        <begin position="475"/>
        <end position="495"/>
    </location>
</feature>
<protein>
    <submittedName>
        <fullName evidence="10">Major facilitator superfamily transporter quinate</fullName>
    </submittedName>
</protein>
<dbReference type="InterPro" id="IPR005829">
    <property type="entry name" value="Sugar_transporter_CS"/>
</dbReference>
<keyword evidence="3 7" id="KW-0813">Transport</keyword>
<dbReference type="Proteomes" id="UP000007796">
    <property type="component" value="Unassembled WGS sequence"/>
</dbReference>
<dbReference type="NCBIfam" id="TIGR00879">
    <property type="entry name" value="SP"/>
    <property type="match status" value="1"/>
</dbReference>
<sequence length="564" mass="62000">MAGGVKKPVNVFRLKNLGEPKGVFNWRLWFSVFSFGLLGAARGVDEGLISGAFNSKDFQHTIHYSTYSKVEQANIKANVSAMVQIGSVGGALFAFVVCDRIGRIWATRQLCVLWIVGIAIFLGANGNLGAVYAGRFIAGLGVGQTPVVGPVYIAEIAPASVRGLCTCIFTGFVYLGIVLAYFTNYGCQVNLGDTSHRRWMVPTSLHILFAGIIFCLTFLQYESPRFLVKNGQPERALEVMSRLRQLPPDHEYVTRELAAIHTQHQEELEATRGAGMLGVLKEMFLVPSNLYRIYLTCMAQLMSQWSGAGSITIYAPDLFKLLGVTGTNEGLLVTAVFGIVKLCAAVICALFLVDVIGRKRALLTGITLQAIAMLYIAGMLTAVPQLGIVNDYELTRTELGPSRGAIFMIYLSGFGWALGWNSMQYLLTAELFPLRIRAVSTSLSMVLHFANQYGNARAVPNMLLPVSDGGIDPKGTFWCFAAITLLGAAWVWFFIPETAGRSLESMDRLFSLPWYKIGRYGNRDADRQDVVCETKLDEAVAAEVAHVEQSRPEETQTRHTELRL</sequence>
<evidence type="ECO:0000256" key="8">
    <source>
        <dbReference type="SAM" id="Phobius"/>
    </source>
</evidence>
<organism evidence="11">
    <name type="scientific">Grosmannia clavigera (strain kw1407 / UAMH 11150)</name>
    <name type="common">Blue stain fungus</name>
    <name type="synonym">Graphiocladiella clavigera</name>
    <dbReference type="NCBI Taxonomy" id="655863"/>
    <lineage>
        <taxon>Eukaryota</taxon>
        <taxon>Fungi</taxon>
        <taxon>Dikarya</taxon>
        <taxon>Ascomycota</taxon>
        <taxon>Pezizomycotina</taxon>
        <taxon>Sordariomycetes</taxon>
        <taxon>Sordariomycetidae</taxon>
        <taxon>Ophiostomatales</taxon>
        <taxon>Ophiostomataceae</taxon>
        <taxon>Leptographium</taxon>
    </lineage>
</organism>
<dbReference type="FunFam" id="1.20.1250.20:FF:000313">
    <property type="entry name" value="MFS quinate transporter"/>
    <property type="match status" value="1"/>
</dbReference>
<name>F0XBC6_GROCL</name>
<dbReference type="GeneID" id="25978401"/>
<dbReference type="eggNOG" id="KOG0254">
    <property type="taxonomic scope" value="Eukaryota"/>
</dbReference>
<feature type="transmembrane region" description="Helical" evidence="8">
    <location>
        <begin position="203"/>
        <end position="221"/>
    </location>
</feature>
<dbReference type="AlphaFoldDB" id="F0XBC6"/>
<dbReference type="EMBL" id="GL629756">
    <property type="protein sequence ID" value="EFX04852.1"/>
    <property type="molecule type" value="Genomic_DNA"/>
</dbReference>
<dbReference type="InterPro" id="IPR020846">
    <property type="entry name" value="MFS_dom"/>
</dbReference>
<accession>F0XBC6</accession>
<feature type="transmembrane region" description="Helical" evidence="8">
    <location>
        <begin position="79"/>
        <end position="98"/>
    </location>
</feature>
<dbReference type="PRINTS" id="PR00171">
    <property type="entry name" value="SUGRTRNSPORT"/>
</dbReference>
<evidence type="ECO:0000313" key="11">
    <source>
        <dbReference type="Proteomes" id="UP000007796"/>
    </source>
</evidence>
<evidence type="ECO:0000256" key="3">
    <source>
        <dbReference type="ARBA" id="ARBA00022448"/>
    </source>
</evidence>
<comment type="similarity">
    <text evidence="2 7">Belongs to the major facilitator superfamily. Sugar transporter (TC 2.A.1.1) family.</text>
</comment>
<evidence type="ECO:0000256" key="5">
    <source>
        <dbReference type="ARBA" id="ARBA00022989"/>
    </source>
</evidence>
<feature type="transmembrane region" description="Helical" evidence="8">
    <location>
        <begin position="23"/>
        <end position="41"/>
    </location>
</feature>
<dbReference type="GO" id="GO:0005351">
    <property type="term" value="F:carbohydrate:proton symporter activity"/>
    <property type="evidence" value="ECO:0007669"/>
    <property type="project" value="TreeGrafter"/>
</dbReference>
<proteinExistence type="inferred from homology"/>
<feature type="transmembrane region" description="Helical" evidence="8">
    <location>
        <begin position="136"/>
        <end position="154"/>
    </location>
</feature>
<evidence type="ECO:0000256" key="1">
    <source>
        <dbReference type="ARBA" id="ARBA00004141"/>
    </source>
</evidence>
<evidence type="ECO:0000256" key="4">
    <source>
        <dbReference type="ARBA" id="ARBA00022692"/>
    </source>
</evidence>
<dbReference type="InterPro" id="IPR036259">
    <property type="entry name" value="MFS_trans_sf"/>
</dbReference>
<feature type="transmembrane region" description="Helical" evidence="8">
    <location>
        <begin position="362"/>
        <end position="384"/>
    </location>
</feature>
<comment type="subcellular location">
    <subcellularLocation>
        <location evidence="1">Membrane</location>
        <topology evidence="1">Multi-pass membrane protein</topology>
    </subcellularLocation>
</comment>
<dbReference type="RefSeq" id="XP_014174334.1">
    <property type="nucleotide sequence ID" value="XM_014318859.1"/>
</dbReference>
<keyword evidence="6 8" id="KW-0472">Membrane</keyword>
<feature type="domain" description="Major facilitator superfamily (MFS) profile" evidence="9">
    <location>
        <begin position="31"/>
        <end position="499"/>
    </location>
</feature>
<dbReference type="HOGENOM" id="CLU_001265_30_12_1"/>
<evidence type="ECO:0000256" key="2">
    <source>
        <dbReference type="ARBA" id="ARBA00010992"/>
    </source>
</evidence>
<dbReference type="GO" id="GO:0016020">
    <property type="term" value="C:membrane"/>
    <property type="evidence" value="ECO:0007669"/>
    <property type="project" value="UniProtKB-SubCell"/>
</dbReference>
<feature type="transmembrane region" description="Helical" evidence="8">
    <location>
        <begin position="335"/>
        <end position="355"/>
    </location>
</feature>
<dbReference type="PROSITE" id="PS00217">
    <property type="entry name" value="SUGAR_TRANSPORT_2"/>
    <property type="match status" value="1"/>
</dbReference>
<feature type="transmembrane region" description="Helical" evidence="8">
    <location>
        <begin position="110"/>
        <end position="130"/>
    </location>
</feature>
<dbReference type="InterPro" id="IPR003663">
    <property type="entry name" value="Sugar/inositol_transpt"/>
</dbReference>
<dbReference type="InterPro" id="IPR005828">
    <property type="entry name" value="MFS_sugar_transport-like"/>
</dbReference>
<dbReference type="SUPFAM" id="SSF103473">
    <property type="entry name" value="MFS general substrate transporter"/>
    <property type="match status" value="1"/>
</dbReference>